<feature type="transmembrane region" description="Helical" evidence="8">
    <location>
        <begin position="318"/>
        <end position="338"/>
    </location>
</feature>
<dbReference type="PANTHER" id="PTHR15067:SF4">
    <property type="entry name" value="E3 UBIQUITIN-PROTEIN LIGASE RNF8"/>
    <property type="match status" value="1"/>
</dbReference>
<proteinExistence type="predicted"/>
<dbReference type="Proteomes" id="UP000444721">
    <property type="component" value="Unassembled WGS sequence"/>
</dbReference>
<dbReference type="OMA" id="ENELCTI"/>
<evidence type="ECO:0000256" key="1">
    <source>
        <dbReference type="ARBA" id="ARBA00022679"/>
    </source>
</evidence>
<evidence type="ECO:0000256" key="8">
    <source>
        <dbReference type="SAM" id="Phobius"/>
    </source>
</evidence>
<evidence type="ECO:0000256" key="5">
    <source>
        <dbReference type="ARBA" id="ARBA00022833"/>
    </source>
</evidence>
<feature type="transmembrane region" description="Helical" evidence="8">
    <location>
        <begin position="344"/>
        <end position="362"/>
    </location>
</feature>
<evidence type="ECO:0000256" key="3">
    <source>
        <dbReference type="ARBA" id="ARBA00022771"/>
    </source>
</evidence>
<dbReference type="VEuPathDB" id="AmoebaDB:FDP41_000949"/>
<feature type="transmembrane region" description="Helical" evidence="8">
    <location>
        <begin position="150"/>
        <end position="169"/>
    </location>
</feature>
<feature type="transmembrane region" description="Helical" evidence="8">
    <location>
        <begin position="12"/>
        <end position="30"/>
    </location>
</feature>
<feature type="transmembrane region" description="Helical" evidence="8">
    <location>
        <begin position="224"/>
        <end position="247"/>
    </location>
</feature>
<dbReference type="PANTHER" id="PTHR15067">
    <property type="entry name" value="E3 UBIQUITIN-PROTEIN LIGASE RNF8"/>
    <property type="match status" value="1"/>
</dbReference>
<dbReference type="GeneID" id="68108167"/>
<dbReference type="VEuPathDB" id="AmoebaDB:NfTy_050440"/>
<dbReference type="InterPro" id="IPR001841">
    <property type="entry name" value="Znf_RING"/>
</dbReference>
<evidence type="ECO:0000256" key="2">
    <source>
        <dbReference type="ARBA" id="ARBA00022723"/>
    </source>
</evidence>
<feature type="compositionally biased region" description="Basic and acidic residues" evidence="7">
    <location>
        <begin position="456"/>
        <end position="478"/>
    </location>
</feature>
<accession>A0A6A5BWU0</accession>
<name>A0A6A5BWU0_NAEFO</name>
<dbReference type="GO" id="GO:0008270">
    <property type="term" value="F:zinc ion binding"/>
    <property type="evidence" value="ECO:0007669"/>
    <property type="project" value="UniProtKB-KW"/>
</dbReference>
<dbReference type="InterPro" id="IPR013083">
    <property type="entry name" value="Znf_RING/FYVE/PHD"/>
</dbReference>
<dbReference type="PROSITE" id="PS50089">
    <property type="entry name" value="ZF_RING_2"/>
    <property type="match status" value="1"/>
</dbReference>
<feature type="transmembrane region" description="Helical" evidence="8">
    <location>
        <begin position="181"/>
        <end position="203"/>
    </location>
</feature>
<evidence type="ECO:0000313" key="10">
    <source>
        <dbReference type="EMBL" id="KAF0979796.1"/>
    </source>
</evidence>
<dbReference type="GO" id="GO:0000151">
    <property type="term" value="C:ubiquitin ligase complex"/>
    <property type="evidence" value="ECO:0007669"/>
    <property type="project" value="TreeGrafter"/>
</dbReference>
<keyword evidence="4" id="KW-0833">Ubl conjugation pathway</keyword>
<keyword evidence="2" id="KW-0479">Metal-binding</keyword>
<organism evidence="10 11">
    <name type="scientific">Naegleria fowleri</name>
    <name type="common">Brain eating amoeba</name>
    <dbReference type="NCBI Taxonomy" id="5763"/>
    <lineage>
        <taxon>Eukaryota</taxon>
        <taxon>Discoba</taxon>
        <taxon>Heterolobosea</taxon>
        <taxon>Tetramitia</taxon>
        <taxon>Eutetramitia</taxon>
        <taxon>Vahlkampfiidae</taxon>
        <taxon>Naegleria</taxon>
    </lineage>
</organism>
<feature type="region of interest" description="Disordered" evidence="7">
    <location>
        <begin position="456"/>
        <end position="553"/>
    </location>
</feature>
<dbReference type="GO" id="GO:0006511">
    <property type="term" value="P:ubiquitin-dependent protein catabolic process"/>
    <property type="evidence" value="ECO:0007669"/>
    <property type="project" value="TreeGrafter"/>
</dbReference>
<gene>
    <name evidence="10" type="ORF">FDP41_000949</name>
</gene>
<feature type="compositionally biased region" description="Polar residues" evidence="7">
    <location>
        <begin position="481"/>
        <end position="507"/>
    </location>
</feature>
<keyword evidence="11" id="KW-1185">Reference proteome</keyword>
<dbReference type="VEuPathDB" id="AmoebaDB:NF0109050"/>
<feature type="domain" description="RING-type" evidence="9">
    <location>
        <begin position="400"/>
        <end position="447"/>
    </location>
</feature>
<dbReference type="GO" id="GO:0005829">
    <property type="term" value="C:cytosol"/>
    <property type="evidence" value="ECO:0007669"/>
    <property type="project" value="TreeGrafter"/>
</dbReference>
<feature type="compositionally biased region" description="Polar residues" evidence="7">
    <location>
        <begin position="540"/>
        <end position="553"/>
    </location>
</feature>
<evidence type="ECO:0000259" key="9">
    <source>
        <dbReference type="PROSITE" id="PS50089"/>
    </source>
</evidence>
<dbReference type="GO" id="GO:0016567">
    <property type="term" value="P:protein ubiquitination"/>
    <property type="evidence" value="ECO:0007669"/>
    <property type="project" value="TreeGrafter"/>
</dbReference>
<keyword evidence="1" id="KW-0808">Transferase</keyword>
<sequence>MLHLTLTSPTWRTLSITLSLSLFLYYRFIYLNQHDNNNSHTFSMMDATTSYNGSYIQSTSSLNNGEQLYSPLASSSSSLDSPQNQQQQQNITLFTLLLHELFNYYRYLILENKMGVLIHLHTVFILLYYACRFVLLKFLGNVTQKEKDAFSNGLIPYVTINTLFVFYILNHFKNINYLNEIIIWIVWLSVTGILKSFNIVCRVRSSTMMEDVIAPDKEKHLKMITLLTIICFTNLGMIIYATIYIIGFYNNDYSYYLLFIYENVTLFLENTRIFAKYGGFVCEIFGLINTDTHRKSSENESSFIKKLLSTIFHNETIYITRFVLEILLLVIATMHYMHVWYNNGLNFAVIDLLLFALINNSFNEFRIQASRLLEYRRISRMLKEQFPAPTLEECRENELCTICHESFHLDHVEELQSCTRKLECGHVFHLICITQWMRCSFTCPICRRDVIREVNKTTSSGKDESKHEEHTGTTDHHHSGMPSTSGDETPTSPVNPHTTTLLSTSGNWLPFSLKIEETSSDIESSDDEDGMHDSFGESAANLQDDSDTTPITQ</sequence>
<keyword evidence="8" id="KW-0812">Transmembrane</keyword>
<keyword evidence="8" id="KW-1133">Transmembrane helix</keyword>
<dbReference type="OrthoDB" id="8062037at2759"/>
<keyword evidence="8" id="KW-0472">Membrane</keyword>
<evidence type="ECO:0000313" key="11">
    <source>
        <dbReference type="Proteomes" id="UP000444721"/>
    </source>
</evidence>
<dbReference type="Pfam" id="PF13639">
    <property type="entry name" value="zf-RING_2"/>
    <property type="match status" value="1"/>
</dbReference>
<dbReference type="RefSeq" id="XP_044564509.1">
    <property type="nucleotide sequence ID" value="XM_044713453.1"/>
</dbReference>
<dbReference type="Gene3D" id="3.30.40.10">
    <property type="entry name" value="Zinc/RING finger domain, C3HC4 (zinc finger)"/>
    <property type="match status" value="1"/>
</dbReference>
<keyword evidence="5" id="KW-0862">Zinc</keyword>
<dbReference type="EMBL" id="VFQX01000022">
    <property type="protein sequence ID" value="KAF0979796.1"/>
    <property type="molecule type" value="Genomic_DNA"/>
</dbReference>
<evidence type="ECO:0000256" key="4">
    <source>
        <dbReference type="ARBA" id="ARBA00022786"/>
    </source>
</evidence>
<dbReference type="AlphaFoldDB" id="A0A6A5BWU0"/>
<feature type="transmembrane region" description="Helical" evidence="8">
    <location>
        <begin position="116"/>
        <end position="138"/>
    </location>
</feature>
<feature type="compositionally biased region" description="Acidic residues" evidence="7">
    <location>
        <begin position="518"/>
        <end position="530"/>
    </location>
</feature>
<dbReference type="SUPFAM" id="SSF57850">
    <property type="entry name" value="RING/U-box"/>
    <property type="match status" value="1"/>
</dbReference>
<reference evidence="10 11" key="1">
    <citation type="journal article" date="2019" name="Sci. Rep.">
        <title>Nanopore sequencing improves the draft genome of the human pathogenic amoeba Naegleria fowleri.</title>
        <authorList>
            <person name="Liechti N."/>
            <person name="Schurch N."/>
            <person name="Bruggmann R."/>
            <person name="Wittwer M."/>
        </authorList>
    </citation>
    <scope>NUCLEOTIDE SEQUENCE [LARGE SCALE GENOMIC DNA]</scope>
    <source>
        <strain evidence="10 11">ATCC 30894</strain>
    </source>
</reference>
<dbReference type="CDD" id="cd16481">
    <property type="entry name" value="RING-H2_TTC3"/>
    <property type="match status" value="1"/>
</dbReference>
<evidence type="ECO:0000256" key="7">
    <source>
        <dbReference type="SAM" id="MobiDB-lite"/>
    </source>
</evidence>
<dbReference type="SMART" id="SM00184">
    <property type="entry name" value="RING"/>
    <property type="match status" value="1"/>
</dbReference>
<dbReference type="GO" id="GO:0061630">
    <property type="term" value="F:ubiquitin protein ligase activity"/>
    <property type="evidence" value="ECO:0007669"/>
    <property type="project" value="TreeGrafter"/>
</dbReference>
<protein>
    <recommendedName>
        <fullName evidence="9">RING-type domain-containing protein</fullName>
    </recommendedName>
</protein>
<evidence type="ECO:0000256" key="6">
    <source>
        <dbReference type="PROSITE-ProRule" id="PRU00175"/>
    </source>
</evidence>
<keyword evidence="3 6" id="KW-0863">Zinc-finger</keyword>
<comment type="caution">
    <text evidence="10">The sequence shown here is derived from an EMBL/GenBank/DDBJ whole genome shotgun (WGS) entry which is preliminary data.</text>
</comment>